<feature type="transmembrane region" description="Helical" evidence="1">
    <location>
        <begin position="64"/>
        <end position="83"/>
    </location>
</feature>
<keyword evidence="1" id="KW-1133">Transmembrane helix</keyword>
<feature type="domain" description="Cell envelope-related transcriptional attenuator" evidence="2">
    <location>
        <begin position="168"/>
        <end position="345"/>
    </location>
</feature>
<dbReference type="PANTHER" id="PTHR33392:SF6">
    <property type="entry name" value="POLYISOPRENYL-TEICHOIC ACID--PEPTIDOGLYCAN TEICHOIC ACID TRANSFERASE TAGU"/>
    <property type="match status" value="1"/>
</dbReference>
<name>A0A6J6FXA6_9ZZZZ</name>
<reference evidence="3" key="1">
    <citation type="submission" date="2020-05" db="EMBL/GenBank/DDBJ databases">
        <authorList>
            <person name="Chiriac C."/>
            <person name="Salcher M."/>
            <person name="Ghai R."/>
            <person name="Kavagutti S V."/>
        </authorList>
    </citation>
    <scope>NUCLEOTIDE SEQUENCE</scope>
</reference>
<organism evidence="3">
    <name type="scientific">freshwater metagenome</name>
    <dbReference type="NCBI Taxonomy" id="449393"/>
    <lineage>
        <taxon>unclassified sequences</taxon>
        <taxon>metagenomes</taxon>
        <taxon>ecological metagenomes</taxon>
    </lineage>
</organism>
<dbReference type="Gene3D" id="3.40.630.190">
    <property type="entry name" value="LCP protein"/>
    <property type="match status" value="1"/>
</dbReference>
<feature type="transmembrane region" description="Helical" evidence="1">
    <location>
        <begin position="33"/>
        <end position="57"/>
    </location>
</feature>
<proteinExistence type="predicted"/>
<evidence type="ECO:0000259" key="2">
    <source>
        <dbReference type="Pfam" id="PF03816"/>
    </source>
</evidence>
<sequence>MTRRAWVLIVLTLLVPGSVQLLAGNRRLGRVVLGTWLSVIALGLLGWAVVSFFPAFAITAVTSWLGLLTIQIVLGFLAFTWLVAALDTFRLIRFVYVGPRAKFWVAIAALIAVVVPAGAAAYGSYLVGVSRSAFADLFADAPAVEPINGLYTFMLVGGDAGVDRIGMRTDSMRFVTVDATTGQITIVGLPRNLYNAPFVEGSPMLRDWPNGFNCGDECLLAYVYTYAEADITLYPTVNRSVSTAGMEALRDSVEAIVGMPVQYYLAVDMQGFQELIDALGGIDITLEKEVNFCEIGQPVQYTFPAGTQHLDGFRALQFARTRCDTDDYDRMNHQHQIEEAIFTQISPSVILARFQDLANATTGMVRTDIPQSMVGIYLELAQKSRELPLQRGDLTPPEFDNIYPDWVLAREMVQGFIYPNGAP</sequence>
<evidence type="ECO:0000313" key="3">
    <source>
        <dbReference type="EMBL" id="CAB4592349.1"/>
    </source>
</evidence>
<keyword evidence="1" id="KW-0812">Transmembrane</keyword>
<dbReference type="InterPro" id="IPR050922">
    <property type="entry name" value="LytR/CpsA/Psr_CW_biosynth"/>
</dbReference>
<protein>
    <submittedName>
        <fullName evidence="3">Unannotated protein</fullName>
    </submittedName>
</protein>
<feature type="transmembrane region" description="Helical" evidence="1">
    <location>
        <begin position="103"/>
        <end position="127"/>
    </location>
</feature>
<accession>A0A6J6FXA6</accession>
<dbReference type="PANTHER" id="PTHR33392">
    <property type="entry name" value="POLYISOPRENYL-TEICHOIC ACID--PEPTIDOGLYCAN TEICHOIC ACID TRANSFERASE TAGU"/>
    <property type="match status" value="1"/>
</dbReference>
<keyword evidence="1" id="KW-0472">Membrane</keyword>
<dbReference type="Pfam" id="PF03816">
    <property type="entry name" value="LytR_cpsA_psr"/>
    <property type="match status" value="1"/>
</dbReference>
<dbReference type="InterPro" id="IPR004474">
    <property type="entry name" value="LytR_CpsA_psr"/>
</dbReference>
<dbReference type="AlphaFoldDB" id="A0A6J6FXA6"/>
<gene>
    <name evidence="3" type="ORF">UFOPK1788_00601</name>
</gene>
<dbReference type="NCBIfam" id="TIGR00350">
    <property type="entry name" value="lytR_cpsA_psr"/>
    <property type="match status" value="1"/>
</dbReference>
<evidence type="ECO:0000256" key="1">
    <source>
        <dbReference type="SAM" id="Phobius"/>
    </source>
</evidence>
<dbReference type="EMBL" id="CAEZUE010000064">
    <property type="protein sequence ID" value="CAB4592349.1"/>
    <property type="molecule type" value="Genomic_DNA"/>
</dbReference>